<evidence type="ECO:0000256" key="4">
    <source>
        <dbReference type="ARBA" id="ARBA00022824"/>
    </source>
</evidence>
<dbReference type="GO" id="GO:0005789">
    <property type="term" value="C:endoplasmic reticulum membrane"/>
    <property type="evidence" value="ECO:0007669"/>
    <property type="project" value="UniProtKB-SubCell"/>
</dbReference>
<keyword evidence="5 9" id="KW-1133">Transmembrane helix</keyword>
<dbReference type="Proteomes" id="UP000266188">
    <property type="component" value="Unassembled WGS sequence"/>
</dbReference>
<feature type="transmembrane region" description="Helical" evidence="9">
    <location>
        <begin position="95"/>
        <end position="114"/>
    </location>
</feature>
<feature type="region of interest" description="Disordered" evidence="8">
    <location>
        <begin position="281"/>
        <end position="362"/>
    </location>
</feature>
<evidence type="ECO:0000256" key="6">
    <source>
        <dbReference type="ARBA" id="ARBA00023136"/>
    </source>
</evidence>
<reference evidence="12" key="1">
    <citation type="submission" date="2017-02" db="EMBL/GenBank/DDBJ databases">
        <authorList>
            <person name="Tafer H."/>
            <person name="Lopandic K."/>
        </authorList>
    </citation>
    <scope>NUCLEOTIDE SEQUENCE [LARGE SCALE GENOMIC DNA]</scope>
    <source>
        <strain evidence="12">CBS 366.77</strain>
    </source>
</reference>
<feature type="transmembrane region" description="Helical" evidence="9">
    <location>
        <begin position="43"/>
        <end position="61"/>
    </location>
</feature>
<evidence type="ECO:0000256" key="3">
    <source>
        <dbReference type="ARBA" id="ARBA00022801"/>
    </source>
</evidence>
<dbReference type="SUPFAM" id="SSF48317">
    <property type="entry name" value="Acid phosphatase/Vanadium-dependent haloperoxidase"/>
    <property type="match status" value="1"/>
</dbReference>
<dbReference type="InterPro" id="IPR000326">
    <property type="entry name" value="PAP2/HPO"/>
</dbReference>
<proteinExistence type="inferred from homology"/>
<evidence type="ECO:0000259" key="10">
    <source>
        <dbReference type="Pfam" id="PF01569"/>
    </source>
</evidence>
<gene>
    <name evidence="11" type="ORF">PHISCL_05636</name>
</gene>
<name>A0A3A2ZY77_9EURO</name>
<dbReference type="GO" id="GO:0042392">
    <property type="term" value="F:sphingosine-1-phosphate phosphatase activity"/>
    <property type="evidence" value="ECO:0007669"/>
    <property type="project" value="TreeGrafter"/>
</dbReference>
<comment type="caution">
    <text evidence="11">The sequence shown here is derived from an EMBL/GenBank/DDBJ whole genome shotgun (WGS) entry which is preliminary data.</text>
</comment>
<dbReference type="Pfam" id="PF01569">
    <property type="entry name" value="PAP2"/>
    <property type="match status" value="1"/>
</dbReference>
<keyword evidence="6 9" id="KW-0472">Membrane</keyword>
<evidence type="ECO:0000256" key="2">
    <source>
        <dbReference type="ARBA" id="ARBA00022692"/>
    </source>
</evidence>
<keyword evidence="3 11" id="KW-0378">Hydrolase</keyword>
<feature type="compositionally biased region" description="Low complexity" evidence="8">
    <location>
        <begin position="324"/>
        <end position="333"/>
    </location>
</feature>
<feature type="transmembrane region" description="Helical" evidence="9">
    <location>
        <begin position="168"/>
        <end position="188"/>
    </location>
</feature>
<dbReference type="OrthoDB" id="301434at2759"/>
<dbReference type="PANTHER" id="PTHR14969:SF28">
    <property type="entry name" value="DIHYDROSPHINGOSINE 1-PHOSPHATE PHOSPHATASE LCB3-RELATED"/>
    <property type="match status" value="1"/>
</dbReference>
<keyword evidence="2 9" id="KW-0812">Transmembrane</keyword>
<dbReference type="EMBL" id="MVGC01000191">
    <property type="protein sequence ID" value="RJE22011.1"/>
    <property type="molecule type" value="Genomic_DNA"/>
</dbReference>
<dbReference type="STRING" id="2070753.A0A3A2ZY77"/>
<feature type="transmembrane region" description="Helical" evidence="9">
    <location>
        <begin position="68"/>
        <end position="89"/>
    </location>
</feature>
<evidence type="ECO:0000256" key="7">
    <source>
        <dbReference type="ARBA" id="ARBA00038324"/>
    </source>
</evidence>
<dbReference type="AlphaFoldDB" id="A0A3A2ZY77"/>
<evidence type="ECO:0000313" key="11">
    <source>
        <dbReference type="EMBL" id="RJE22011.1"/>
    </source>
</evidence>
<evidence type="ECO:0000256" key="5">
    <source>
        <dbReference type="ARBA" id="ARBA00022989"/>
    </source>
</evidence>
<keyword evidence="4" id="KW-0256">Endoplasmic reticulum</keyword>
<evidence type="ECO:0000313" key="12">
    <source>
        <dbReference type="Proteomes" id="UP000266188"/>
    </source>
</evidence>
<evidence type="ECO:0000256" key="8">
    <source>
        <dbReference type="SAM" id="MobiDB-lite"/>
    </source>
</evidence>
<dbReference type="Gene3D" id="1.20.144.10">
    <property type="entry name" value="Phosphatidic acid phosphatase type 2/haloperoxidase"/>
    <property type="match status" value="1"/>
</dbReference>
<accession>A0A3A2ZY77</accession>
<keyword evidence="12" id="KW-1185">Reference proteome</keyword>
<evidence type="ECO:0000256" key="9">
    <source>
        <dbReference type="SAM" id="Phobius"/>
    </source>
</evidence>
<dbReference type="PANTHER" id="PTHR14969">
    <property type="entry name" value="SPHINGOSINE-1-PHOSPHATE PHOSPHOHYDROLASE"/>
    <property type="match status" value="1"/>
</dbReference>
<evidence type="ECO:0000256" key="1">
    <source>
        <dbReference type="ARBA" id="ARBA00004477"/>
    </source>
</evidence>
<organism evidence="11 12">
    <name type="scientific">Aspergillus sclerotialis</name>
    <dbReference type="NCBI Taxonomy" id="2070753"/>
    <lineage>
        <taxon>Eukaryota</taxon>
        <taxon>Fungi</taxon>
        <taxon>Dikarya</taxon>
        <taxon>Ascomycota</taxon>
        <taxon>Pezizomycotina</taxon>
        <taxon>Eurotiomycetes</taxon>
        <taxon>Eurotiomycetidae</taxon>
        <taxon>Eurotiales</taxon>
        <taxon>Aspergillaceae</taxon>
        <taxon>Aspergillus</taxon>
        <taxon>Aspergillus subgen. Polypaecilum</taxon>
    </lineage>
</organism>
<dbReference type="InterPro" id="IPR036938">
    <property type="entry name" value="PAP2/HPO_sf"/>
</dbReference>
<sequence length="362" mass="39259">MSGSAALEYGFPSTHSTNAVSVAVYSLAMLNSPDSTLSPGVNALLQAVTYLYVTSIVLGRLYCGMHGFFDVVIGCLLGALIGVVEYSYGGVFSDFVASSAKNVLVIVLVVLALVRVHPEPADDCPCYDDSLAFAGVFLGAEISTWHFARSPIAWTEPCLATVPYRFESLGIVKTVLRIVLGVLLIFSWREIMKPFLLRILPPIFRALGKLGLLLPRRFFTQASQYNKVPSQLKDHDVLPSFSEIPSIITNIRHPRKRAVSVGPQSEADAYEALAYREKRRRESLSGGSRASPAADGGNKQDGLTAKLDEYEHMMGTGGPRTRSANGANANGNACIPADLPENATESSDEAEMFSRIKKPRVR</sequence>
<comment type="similarity">
    <text evidence="7">Belongs to the type 2 lipid phosphate phosphatase family.</text>
</comment>
<feature type="domain" description="Phosphatidic acid phosphatase type 2/haloperoxidase" evidence="10">
    <location>
        <begin position="8"/>
        <end position="88"/>
    </location>
</feature>
<protein>
    <submittedName>
        <fullName evidence="11">Sphingosine-1-phosphate phosphohydrolase</fullName>
    </submittedName>
</protein>
<comment type="subcellular location">
    <subcellularLocation>
        <location evidence="1">Endoplasmic reticulum membrane</location>
        <topology evidence="1">Multi-pass membrane protein</topology>
    </subcellularLocation>
</comment>